<dbReference type="InterPro" id="IPR000700">
    <property type="entry name" value="PAS-assoc_C"/>
</dbReference>
<evidence type="ECO:0000256" key="4">
    <source>
        <dbReference type="ARBA" id="ARBA00022777"/>
    </source>
</evidence>
<accession>X1SFH9</accession>
<reference evidence="9" key="1">
    <citation type="journal article" date="2014" name="Front. Microbiol.">
        <title>High frequency of phylogenetically diverse reductive dehalogenase-homologous genes in deep subseafloor sedimentary metagenomes.</title>
        <authorList>
            <person name="Kawai M."/>
            <person name="Futagami T."/>
            <person name="Toyoda A."/>
            <person name="Takaki Y."/>
            <person name="Nishi S."/>
            <person name="Hori S."/>
            <person name="Arai W."/>
            <person name="Tsubouchi T."/>
            <person name="Morono Y."/>
            <person name="Uchiyama I."/>
            <person name="Ito T."/>
            <person name="Fujiyama A."/>
            <person name="Inagaki F."/>
            <person name="Takami H."/>
        </authorList>
    </citation>
    <scope>NUCLEOTIDE SEQUENCE</scope>
    <source>
        <strain evidence="9">Expedition CK06-06</strain>
    </source>
</reference>
<dbReference type="Gene3D" id="3.30.450.20">
    <property type="entry name" value="PAS domain"/>
    <property type="match status" value="1"/>
</dbReference>
<evidence type="ECO:0000313" key="9">
    <source>
        <dbReference type="EMBL" id="GAI74165.1"/>
    </source>
</evidence>
<dbReference type="Gene3D" id="1.10.287.130">
    <property type="match status" value="1"/>
</dbReference>
<dbReference type="EC" id="2.7.13.3" evidence="2"/>
<comment type="caution">
    <text evidence="9">The sequence shown here is derived from an EMBL/GenBank/DDBJ whole genome shotgun (WGS) entry which is preliminary data.</text>
</comment>
<dbReference type="InterPro" id="IPR035965">
    <property type="entry name" value="PAS-like_dom_sf"/>
</dbReference>
<dbReference type="GO" id="GO:0000155">
    <property type="term" value="F:phosphorelay sensor kinase activity"/>
    <property type="evidence" value="ECO:0007669"/>
    <property type="project" value="InterPro"/>
</dbReference>
<gene>
    <name evidence="9" type="ORF">S12H4_15792</name>
</gene>
<dbReference type="InterPro" id="IPR036097">
    <property type="entry name" value="HisK_dim/P_sf"/>
</dbReference>
<dbReference type="SUPFAM" id="SSF47384">
    <property type="entry name" value="Homodimeric domain of signal transducing histidine kinase"/>
    <property type="match status" value="1"/>
</dbReference>
<feature type="coiled-coil region" evidence="5">
    <location>
        <begin position="58"/>
        <end position="85"/>
    </location>
</feature>
<evidence type="ECO:0000256" key="1">
    <source>
        <dbReference type="ARBA" id="ARBA00000085"/>
    </source>
</evidence>
<name>X1SFH9_9ZZZZ</name>
<proteinExistence type="predicted"/>
<evidence type="ECO:0000256" key="3">
    <source>
        <dbReference type="ARBA" id="ARBA00022679"/>
    </source>
</evidence>
<dbReference type="PROSITE" id="PS50112">
    <property type="entry name" value="PAS"/>
    <property type="match status" value="1"/>
</dbReference>
<dbReference type="Pfam" id="PF00512">
    <property type="entry name" value="HisKA"/>
    <property type="match status" value="1"/>
</dbReference>
<keyword evidence="5" id="KW-0175">Coiled coil</keyword>
<feature type="domain" description="PAC" evidence="8">
    <location>
        <begin position="148"/>
        <end position="199"/>
    </location>
</feature>
<dbReference type="InterPro" id="IPR003661">
    <property type="entry name" value="HisK_dim/P_dom"/>
</dbReference>
<dbReference type="EMBL" id="BARW01007605">
    <property type="protein sequence ID" value="GAI74165.1"/>
    <property type="molecule type" value="Genomic_DNA"/>
</dbReference>
<keyword evidence="4" id="KW-0418">Kinase</keyword>
<dbReference type="SMART" id="SM00091">
    <property type="entry name" value="PAS"/>
    <property type="match status" value="1"/>
</dbReference>
<feature type="domain" description="Histidine kinase" evidence="6">
    <location>
        <begin position="231"/>
        <end position="311"/>
    </location>
</feature>
<dbReference type="SUPFAM" id="SSF55785">
    <property type="entry name" value="PYP-like sensor domain (PAS domain)"/>
    <property type="match status" value="1"/>
</dbReference>
<dbReference type="CDD" id="cd00130">
    <property type="entry name" value="PAS"/>
    <property type="match status" value="1"/>
</dbReference>
<keyword evidence="3" id="KW-0808">Transferase</keyword>
<dbReference type="SMART" id="SM00086">
    <property type="entry name" value="PAC"/>
    <property type="match status" value="1"/>
</dbReference>
<protein>
    <recommendedName>
        <fullName evidence="2">histidine kinase</fullName>
        <ecNumber evidence="2">2.7.13.3</ecNumber>
    </recommendedName>
</protein>
<dbReference type="InterPro" id="IPR000014">
    <property type="entry name" value="PAS"/>
</dbReference>
<dbReference type="Pfam" id="PF13426">
    <property type="entry name" value="PAS_9"/>
    <property type="match status" value="1"/>
</dbReference>
<dbReference type="PROSITE" id="PS50109">
    <property type="entry name" value="HIS_KIN"/>
    <property type="match status" value="1"/>
</dbReference>
<dbReference type="SMART" id="SM00388">
    <property type="entry name" value="HisKA"/>
    <property type="match status" value="1"/>
</dbReference>
<evidence type="ECO:0000256" key="5">
    <source>
        <dbReference type="SAM" id="Coils"/>
    </source>
</evidence>
<dbReference type="NCBIfam" id="TIGR00229">
    <property type="entry name" value="sensory_box"/>
    <property type="match status" value="1"/>
</dbReference>
<dbReference type="PANTHER" id="PTHR43047">
    <property type="entry name" value="TWO-COMPONENT HISTIDINE PROTEIN KINASE"/>
    <property type="match status" value="1"/>
</dbReference>
<dbReference type="InterPro" id="IPR001610">
    <property type="entry name" value="PAC"/>
</dbReference>
<comment type="catalytic activity">
    <reaction evidence="1">
        <text>ATP + protein L-histidine = ADP + protein N-phospho-L-histidine.</text>
        <dbReference type="EC" id="2.7.13.3"/>
    </reaction>
</comment>
<feature type="domain" description="PAS" evidence="7">
    <location>
        <begin position="75"/>
        <end position="145"/>
    </location>
</feature>
<dbReference type="CDD" id="cd00082">
    <property type="entry name" value="HisKA"/>
    <property type="match status" value="1"/>
</dbReference>
<sequence>MPRKRYVRRKEKEMNKKENILIVNDGENTGRSLPLILGRKSYERQHLVIENGRLYQRAQRELTERRRAEEALVDSEERFRDLLENASDLIQSVAPDGHFLYVNKTWRKILGYSEKEIVNLTLWDIIHPDSISHCREAFQKVMSGETVSNVEAVFVAKDGKLVPVEGSANCRFEGGKPVATRGIFRDITERRRAERELQEKNAQLMAQRRELMGKIRELAAASRAKSEFLASMSHELRTPLNAIIGFSKLMLDGVPGDINDGQRQCLIGVLGSGQHLLDLINKVIDLTKGEAGKMELKLENLNLTDVIDEVV</sequence>
<dbReference type="AlphaFoldDB" id="X1SFH9"/>
<evidence type="ECO:0000259" key="6">
    <source>
        <dbReference type="PROSITE" id="PS50109"/>
    </source>
</evidence>
<dbReference type="InterPro" id="IPR005467">
    <property type="entry name" value="His_kinase_dom"/>
</dbReference>
<evidence type="ECO:0000259" key="7">
    <source>
        <dbReference type="PROSITE" id="PS50112"/>
    </source>
</evidence>
<feature type="coiled-coil region" evidence="5">
    <location>
        <begin position="187"/>
        <end position="221"/>
    </location>
</feature>
<evidence type="ECO:0000259" key="8">
    <source>
        <dbReference type="PROSITE" id="PS50113"/>
    </source>
</evidence>
<dbReference type="PROSITE" id="PS50113">
    <property type="entry name" value="PAC"/>
    <property type="match status" value="1"/>
</dbReference>
<evidence type="ECO:0000256" key="2">
    <source>
        <dbReference type="ARBA" id="ARBA00012438"/>
    </source>
</evidence>
<organism evidence="9">
    <name type="scientific">marine sediment metagenome</name>
    <dbReference type="NCBI Taxonomy" id="412755"/>
    <lineage>
        <taxon>unclassified sequences</taxon>
        <taxon>metagenomes</taxon>
        <taxon>ecological metagenomes</taxon>
    </lineage>
</organism>